<evidence type="ECO:0000256" key="1">
    <source>
        <dbReference type="ARBA" id="ARBA00023002"/>
    </source>
</evidence>
<sequence length="377" mass="41351">MQSRGIAIPTCISDEISTIPSSGLMPMQQKESRTVEQYSGQEFTSGSGFIAAHVLDILLERGHSVVTTVRSQEKVEKIKAAHPNVPASKLDFRIVEDIAKEGAFDEAVKIDGLEAVIHTASPFHFNVTDTKKDLLDPAINGTTGVLKAIKKNAPTVKHVVITSSFAAIVDGSRGNSIPDHTYSEKDWNPITFEQAHQNASNGYRASKTFAEKAAWEFVEKEKPNFTLSTINPPLVLGPIVHYLNSLDALNTSNQRVRDLIQGKCKQEIPETGTYLWVDVRDVALAHVKAIELPEAAGKRFFVTAGYFSNKEICELIRKDFPALEKELPAKDVKGGDYPAAGLYKFDNSRTVNVLGIKFRSLEESVVDLVKSLQSVGA</sequence>
<dbReference type="FunFam" id="3.40.50.720:FF:000191">
    <property type="entry name" value="Methylglyoxal reductase (NADPH-dependent)"/>
    <property type="match status" value="1"/>
</dbReference>
<evidence type="ECO:0000259" key="3">
    <source>
        <dbReference type="Pfam" id="PF01370"/>
    </source>
</evidence>
<dbReference type="SUPFAM" id="SSF51735">
    <property type="entry name" value="NAD(P)-binding Rossmann-fold domains"/>
    <property type="match status" value="1"/>
</dbReference>
<feature type="domain" description="NAD-dependent epimerase/dehydratase" evidence="3">
    <location>
        <begin position="46"/>
        <end position="297"/>
    </location>
</feature>
<accession>A0A2T3B7X4</accession>
<dbReference type="InParanoid" id="A0A2T3B7X4"/>
<gene>
    <name evidence="4" type="ORF">M430DRAFT_16881</name>
</gene>
<name>A0A2T3B7X4_AMORE</name>
<dbReference type="GO" id="GO:0016616">
    <property type="term" value="F:oxidoreductase activity, acting on the CH-OH group of donors, NAD or NADP as acceptor"/>
    <property type="evidence" value="ECO:0007669"/>
    <property type="project" value="TreeGrafter"/>
</dbReference>
<dbReference type="CDD" id="cd05227">
    <property type="entry name" value="AR_SDR_e"/>
    <property type="match status" value="1"/>
</dbReference>
<protein>
    <recommendedName>
        <fullName evidence="3">NAD-dependent epimerase/dehydratase domain-containing protein</fullName>
    </recommendedName>
</protein>
<evidence type="ECO:0000313" key="4">
    <source>
        <dbReference type="EMBL" id="PSS22937.1"/>
    </source>
</evidence>
<dbReference type="FunCoup" id="A0A2T3B7X4">
    <property type="interactions" value="222"/>
</dbReference>
<dbReference type="RefSeq" id="XP_024722983.1">
    <property type="nucleotide sequence ID" value="XM_024863547.1"/>
</dbReference>
<dbReference type="InterPro" id="IPR050425">
    <property type="entry name" value="NAD(P)_dehydrat-like"/>
</dbReference>
<dbReference type="OrthoDB" id="2735536at2759"/>
<keyword evidence="5" id="KW-1185">Reference proteome</keyword>
<dbReference type="EMBL" id="KZ679008">
    <property type="protein sequence ID" value="PSS22937.1"/>
    <property type="molecule type" value="Genomic_DNA"/>
</dbReference>
<dbReference type="InterPro" id="IPR036291">
    <property type="entry name" value="NAD(P)-bd_dom_sf"/>
</dbReference>
<comment type="similarity">
    <text evidence="2">Belongs to the NAD(P)-dependent epimerase/dehydratase family. Dihydroflavonol-4-reductase subfamily.</text>
</comment>
<dbReference type="InterPro" id="IPR001509">
    <property type="entry name" value="Epimerase_deHydtase"/>
</dbReference>
<organism evidence="4 5">
    <name type="scientific">Amorphotheca resinae ATCC 22711</name>
    <dbReference type="NCBI Taxonomy" id="857342"/>
    <lineage>
        <taxon>Eukaryota</taxon>
        <taxon>Fungi</taxon>
        <taxon>Dikarya</taxon>
        <taxon>Ascomycota</taxon>
        <taxon>Pezizomycotina</taxon>
        <taxon>Leotiomycetes</taxon>
        <taxon>Helotiales</taxon>
        <taxon>Amorphothecaceae</taxon>
        <taxon>Amorphotheca</taxon>
    </lineage>
</organism>
<keyword evidence="1" id="KW-0560">Oxidoreductase</keyword>
<reference evidence="4 5" key="1">
    <citation type="journal article" date="2018" name="New Phytol.">
        <title>Comparative genomics and transcriptomics depict ericoid mycorrhizal fungi as versatile saprotrophs and plant mutualists.</title>
        <authorList>
            <person name="Martino E."/>
            <person name="Morin E."/>
            <person name="Grelet G.A."/>
            <person name="Kuo A."/>
            <person name="Kohler A."/>
            <person name="Daghino S."/>
            <person name="Barry K.W."/>
            <person name="Cichocki N."/>
            <person name="Clum A."/>
            <person name="Dockter R.B."/>
            <person name="Hainaut M."/>
            <person name="Kuo R.C."/>
            <person name="LaButti K."/>
            <person name="Lindahl B.D."/>
            <person name="Lindquist E.A."/>
            <person name="Lipzen A."/>
            <person name="Khouja H.R."/>
            <person name="Magnuson J."/>
            <person name="Murat C."/>
            <person name="Ohm R.A."/>
            <person name="Singer S.W."/>
            <person name="Spatafora J.W."/>
            <person name="Wang M."/>
            <person name="Veneault-Fourrey C."/>
            <person name="Henrissat B."/>
            <person name="Grigoriev I.V."/>
            <person name="Martin F.M."/>
            <person name="Perotto S."/>
        </authorList>
    </citation>
    <scope>NUCLEOTIDE SEQUENCE [LARGE SCALE GENOMIC DNA]</scope>
    <source>
        <strain evidence="4 5">ATCC 22711</strain>
    </source>
</reference>
<dbReference type="AlphaFoldDB" id="A0A2T3B7X4"/>
<dbReference type="GeneID" id="36571628"/>
<proteinExistence type="inferred from homology"/>
<dbReference type="Proteomes" id="UP000241818">
    <property type="component" value="Unassembled WGS sequence"/>
</dbReference>
<dbReference type="PANTHER" id="PTHR10366:SF564">
    <property type="entry name" value="STEROL-4-ALPHA-CARBOXYLATE 3-DEHYDROGENASE, DECARBOXYLATING"/>
    <property type="match status" value="1"/>
</dbReference>
<dbReference type="PANTHER" id="PTHR10366">
    <property type="entry name" value="NAD DEPENDENT EPIMERASE/DEHYDRATASE"/>
    <property type="match status" value="1"/>
</dbReference>
<evidence type="ECO:0000256" key="2">
    <source>
        <dbReference type="ARBA" id="ARBA00023445"/>
    </source>
</evidence>
<evidence type="ECO:0000313" key="5">
    <source>
        <dbReference type="Proteomes" id="UP000241818"/>
    </source>
</evidence>
<dbReference type="Gene3D" id="3.40.50.720">
    <property type="entry name" value="NAD(P)-binding Rossmann-like Domain"/>
    <property type="match status" value="1"/>
</dbReference>
<dbReference type="Pfam" id="PF01370">
    <property type="entry name" value="Epimerase"/>
    <property type="match status" value="1"/>
</dbReference>
<dbReference type="STRING" id="857342.A0A2T3B7X4"/>